<keyword evidence="5 8" id="KW-0658">Purine biosynthesis</keyword>
<feature type="binding site" evidence="8">
    <location>
        <position position="13"/>
    </location>
    <ligand>
        <name>Mg(2+)</name>
        <dbReference type="ChEBI" id="CHEBI:18420"/>
    </ligand>
</feature>
<dbReference type="EC" id="6.3.4.4" evidence="8 10"/>
<dbReference type="STRING" id="1246626.BleG1_3974"/>
<feature type="active site" description="Proton acceptor" evidence="8">
    <location>
        <position position="13"/>
    </location>
</feature>
<comment type="cofactor">
    <cofactor evidence="8">
        <name>Mg(2+)</name>
        <dbReference type="ChEBI" id="CHEBI:18420"/>
    </cofactor>
    <text evidence="8">Binds 1 Mg(2+) ion per subunit.</text>
</comment>
<dbReference type="PATRIC" id="fig|1246626.3.peg.3965"/>
<dbReference type="FunFam" id="3.90.170.10:FF:000001">
    <property type="entry name" value="Adenylosuccinate synthetase"/>
    <property type="match status" value="1"/>
</dbReference>
<dbReference type="PROSITE" id="PS00513">
    <property type="entry name" value="ADENYLOSUCCIN_SYN_2"/>
    <property type="match status" value="1"/>
</dbReference>
<feature type="binding site" evidence="8">
    <location>
        <position position="142"/>
    </location>
    <ligand>
        <name>IMP</name>
        <dbReference type="ChEBI" id="CHEBI:58053"/>
        <note>ligand shared between dimeric partners</note>
    </ligand>
</feature>
<keyword evidence="12" id="KW-1185">Reference proteome</keyword>
<dbReference type="GO" id="GO:0005737">
    <property type="term" value="C:cytoplasm"/>
    <property type="evidence" value="ECO:0007669"/>
    <property type="project" value="UniProtKB-SubCell"/>
</dbReference>
<dbReference type="SMART" id="SM00788">
    <property type="entry name" value="Adenylsucc_synt"/>
    <property type="match status" value="1"/>
</dbReference>
<feature type="active site" description="Proton donor" evidence="8">
    <location>
        <position position="41"/>
    </location>
</feature>
<dbReference type="GO" id="GO:0000287">
    <property type="term" value="F:magnesium ion binding"/>
    <property type="evidence" value="ECO:0007669"/>
    <property type="project" value="UniProtKB-UniRule"/>
</dbReference>
<evidence type="ECO:0000256" key="5">
    <source>
        <dbReference type="ARBA" id="ARBA00022755"/>
    </source>
</evidence>
<evidence type="ECO:0000256" key="4">
    <source>
        <dbReference type="ARBA" id="ARBA00022741"/>
    </source>
</evidence>
<evidence type="ECO:0000313" key="11">
    <source>
        <dbReference type="EMBL" id="AIC96516.1"/>
    </source>
</evidence>
<protein>
    <recommendedName>
        <fullName evidence="8 10">Adenylosuccinate synthetase</fullName>
        <shortName evidence="8">AMPSase</shortName>
        <shortName evidence="8">AdSS</shortName>
        <ecNumber evidence="8 10">6.3.4.4</ecNumber>
    </recommendedName>
    <alternativeName>
        <fullName evidence="8">IMP--aspartate ligase</fullName>
    </alternativeName>
</protein>
<feature type="binding site" evidence="8">
    <location>
        <begin position="12"/>
        <end position="18"/>
    </location>
    <ligand>
        <name>GTP</name>
        <dbReference type="ChEBI" id="CHEBI:37565"/>
    </ligand>
</feature>
<dbReference type="NCBIfam" id="TIGR00184">
    <property type="entry name" value="purA"/>
    <property type="match status" value="1"/>
</dbReference>
<evidence type="ECO:0000313" key="12">
    <source>
        <dbReference type="Proteomes" id="UP000027142"/>
    </source>
</evidence>
<dbReference type="PANTHER" id="PTHR11846:SF0">
    <property type="entry name" value="ADENYLOSUCCINATE SYNTHETASE"/>
    <property type="match status" value="1"/>
</dbReference>
<dbReference type="RefSeq" id="WP_038484683.1">
    <property type="nucleotide sequence ID" value="NZ_CP003923.1"/>
</dbReference>
<dbReference type="Gene3D" id="3.40.440.10">
    <property type="entry name" value="Adenylosuccinate Synthetase, subunit A, domain 1"/>
    <property type="match status" value="1"/>
</dbReference>
<dbReference type="eggNOG" id="COG0104">
    <property type="taxonomic scope" value="Bacteria"/>
</dbReference>
<dbReference type="Gene3D" id="1.10.300.10">
    <property type="entry name" value="Adenylosuccinate Synthetase, subunit A, domain 2"/>
    <property type="match status" value="1"/>
</dbReference>
<feature type="binding site" description="in other chain" evidence="8">
    <location>
        <position position="223"/>
    </location>
    <ligand>
        <name>IMP</name>
        <dbReference type="ChEBI" id="CHEBI:58053"/>
        <note>ligand shared between dimeric partners</note>
    </ligand>
</feature>
<feature type="binding site" description="in other chain" evidence="8">
    <location>
        <begin position="13"/>
        <end position="16"/>
    </location>
    <ligand>
        <name>IMP</name>
        <dbReference type="ChEBI" id="CHEBI:58053"/>
        <note>ligand shared between dimeric partners</note>
    </ligand>
</feature>
<feature type="binding site" evidence="8">
    <location>
        <begin position="40"/>
        <end position="42"/>
    </location>
    <ligand>
        <name>GTP</name>
        <dbReference type="ChEBI" id="CHEBI:37565"/>
    </ligand>
</feature>
<evidence type="ECO:0000256" key="8">
    <source>
        <dbReference type="HAMAP-Rule" id="MF_00011"/>
    </source>
</evidence>
<keyword evidence="2 8" id="KW-0436">Ligase</keyword>
<dbReference type="InterPro" id="IPR042109">
    <property type="entry name" value="Adenylosuccinate_synth_dom1"/>
</dbReference>
<comment type="catalytic activity">
    <reaction evidence="8 10">
        <text>IMP + L-aspartate + GTP = N(6)-(1,2-dicarboxyethyl)-AMP + GDP + phosphate + 2 H(+)</text>
        <dbReference type="Rhea" id="RHEA:15753"/>
        <dbReference type="ChEBI" id="CHEBI:15378"/>
        <dbReference type="ChEBI" id="CHEBI:29991"/>
        <dbReference type="ChEBI" id="CHEBI:37565"/>
        <dbReference type="ChEBI" id="CHEBI:43474"/>
        <dbReference type="ChEBI" id="CHEBI:57567"/>
        <dbReference type="ChEBI" id="CHEBI:58053"/>
        <dbReference type="ChEBI" id="CHEBI:58189"/>
        <dbReference type="EC" id="6.3.4.4"/>
    </reaction>
</comment>
<dbReference type="UniPathway" id="UPA00075">
    <property type="reaction ID" value="UER00335"/>
</dbReference>
<evidence type="ECO:0000256" key="9">
    <source>
        <dbReference type="PROSITE-ProRule" id="PRU10134"/>
    </source>
</evidence>
<accession>A0A060LZ40</accession>
<dbReference type="EMBL" id="CP003923">
    <property type="protein sequence ID" value="AIC96516.1"/>
    <property type="molecule type" value="Genomic_DNA"/>
</dbReference>
<proteinExistence type="inferred from homology"/>
<dbReference type="InterPro" id="IPR018220">
    <property type="entry name" value="Adenylosuccin_syn_GTP-bd"/>
</dbReference>
<comment type="subcellular location">
    <subcellularLocation>
        <location evidence="8">Cytoplasm</location>
    </subcellularLocation>
</comment>
<dbReference type="HOGENOM" id="CLU_029848_0_0_9"/>
<feature type="binding site" description="in other chain" evidence="8">
    <location>
        <begin position="38"/>
        <end position="41"/>
    </location>
    <ligand>
        <name>IMP</name>
        <dbReference type="ChEBI" id="CHEBI:58053"/>
        <note>ligand shared between dimeric partners</note>
    </ligand>
</feature>
<dbReference type="InterPro" id="IPR042111">
    <property type="entry name" value="Adenylosuccinate_synth_dom3"/>
</dbReference>
<dbReference type="GO" id="GO:0044208">
    <property type="term" value="P:'de novo' AMP biosynthetic process"/>
    <property type="evidence" value="ECO:0007669"/>
    <property type="project" value="UniProtKB-UniRule"/>
</dbReference>
<dbReference type="GO" id="GO:0004019">
    <property type="term" value="F:adenylosuccinate synthase activity"/>
    <property type="evidence" value="ECO:0007669"/>
    <property type="project" value="UniProtKB-UniRule"/>
</dbReference>
<feature type="binding site" evidence="8">
    <location>
        <begin position="412"/>
        <end position="414"/>
    </location>
    <ligand>
        <name>GTP</name>
        <dbReference type="ChEBI" id="CHEBI:37565"/>
    </ligand>
</feature>
<comment type="function">
    <text evidence="8">Plays an important role in the de novo pathway of purine nucleotide biosynthesis. Catalyzes the first committed step in the biosynthesis of AMP from IMP.</text>
</comment>
<feature type="binding site" description="in other chain" evidence="8">
    <location>
        <position position="238"/>
    </location>
    <ligand>
        <name>IMP</name>
        <dbReference type="ChEBI" id="CHEBI:58053"/>
        <note>ligand shared between dimeric partners</note>
    </ligand>
</feature>
<sequence>MSSVVVVGTQWGDEGKGKITDYLSEKAEVVARYQGGNNAGHTIVFGGKKYKLHLIPSGIFYKDKTCVIGNGMVIDPKALVEELAYLHERDVDTSNLRISNRAHVILPYHIKLDVVEEERKGANKIGTTKKGIGPAYMDKAARIGIRIADLLEKDTFAEKVASVLKEKNRLFEKYYETEGFSVDEIVEEYFEYGQQIAKYVVDTSVVLNDALDDGKRVLFEGAQGVMLDIDQGTYPFVTSSNPIAGGVTIGSGVGPSKIHHVVGVSKAYTTRVGDGPFPTELHDETGDQIREIGREYGTTTGRPRRVGWFDSVVVRHARRVSGITDLSLNSIDVLTGIKTLKICTSYRYKGEIMDEFPASLNVLAECEPVYEELPGWEEDITGAKTLEDLPENARHYLERVTQLTGIPLTVFSVGPDRNQTNLVRGVFA</sequence>
<evidence type="ECO:0000256" key="10">
    <source>
        <dbReference type="RuleBase" id="RU000520"/>
    </source>
</evidence>
<feature type="binding site" evidence="8">
    <location>
        <position position="40"/>
    </location>
    <ligand>
        <name>Mg(2+)</name>
        <dbReference type="ChEBI" id="CHEBI:18420"/>
    </ligand>
</feature>
<dbReference type="SUPFAM" id="SSF52540">
    <property type="entry name" value="P-loop containing nucleoside triphosphate hydrolases"/>
    <property type="match status" value="1"/>
</dbReference>
<feature type="binding site" evidence="8">
    <location>
        <begin position="330"/>
        <end position="332"/>
    </location>
    <ligand>
        <name>GTP</name>
        <dbReference type="ChEBI" id="CHEBI:37565"/>
    </ligand>
</feature>
<feature type="binding site" description="in other chain" evidence="8">
    <location>
        <position position="302"/>
    </location>
    <ligand>
        <name>IMP</name>
        <dbReference type="ChEBI" id="CHEBI:58053"/>
        <note>ligand shared between dimeric partners</note>
    </ligand>
</feature>
<dbReference type="NCBIfam" id="NF002223">
    <property type="entry name" value="PRK01117.1"/>
    <property type="match status" value="1"/>
</dbReference>
<keyword evidence="4 8" id="KW-0547">Nucleotide-binding</keyword>
<reference evidence="11 12" key="1">
    <citation type="journal article" date="2014" name="Gene">
        <title>A comparative genomic analysis of the alkalitolerant soil bacterium Bacillus lehensis G1.</title>
        <authorList>
            <person name="Noor Y.M."/>
            <person name="Samsulrizal N.H."/>
            <person name="Jema'on N.A."/>
            <person name="Low K.O."/>
            <person name="Ramli A.N."/>
            <person name="Alias N.I."/>
            <person name="Damis S.I."/>
            <person name="Fuzi S.F."/>
            <person name="Isa M.N."/>
            <person name="Murad A.M."/>
            <person name="Raih M.F."/>
            <person name="Bakar F.D."/>
            <person name="Najimudin N."/>
            <person name="Mahadi N.M."/>
            <person name="Illias R.M."/>
        </authorList>
    </citation>
    <scope>NUCLEOTIDE SEQUENCE [LARGE SCALE GENOMIC DNA]</scope>
    <source>
        <strain evidence="11 12">G1</strain>
    </source>
</reference>
<evidence type="ECO:0000256" key="6">
    <source>
        <dbReference type="ARBA" id="ARBA00022842"/>
    </source>
</evidence>
<feature type="active site" evidence="9">
    <location>
        <position position="139"/>
    </location>
</feature>
<keyword evidence="6 8" id="KW-0460">Magnesium</keyword>
<organism evidence="11 12">
    <name type="scientific">Shouchella lehensis G1</name>
    <dbReference type="NCBI Taxonomy" id="1246626"/>
    <lineage>
        <taxon>Bacteria</taxon>
        <taxon>Bacillati</taxon>
        <taxon>Bacillota</taxon>
        <taxon>Bacilli</taxon>
        <taxon>Bacillales</taxon>
        <taxon>Bacillaceae</taxon>
        <taxon>Shouchella</taxon>
    </lineage>
</organism>
<keyword evidence="7 8" id="KW-0342">GTP-binding</keyword>
<evidence type="ECO:0000256" key="2">
    <source>
        <dbReference type="ARBA" id="ARBA00022598"/>
    </source>
</evidence>
<dbReference type="KEGG" id="ble:BleG1_3974"/>
<dbReference type="AlphaFoldDB" id="A0A060LZ40"/>
<dbReference type="InterPro" id="IPR033128">
    <property type="entry name" value="Adenylosuccin_syn_Lys_AS"/>
</dbReference>
<gene>
    <name evidence="8" type="primary">purA</name>
    <name evidence="11" type="ORF">BleG1_3974</name>
</gene>
<comment type="subunit">
    <text evidence="1 8">Homodimer.</text>
</comment>
<keyword evidence="3 8" id="KW-0479">Metal-binding</keyword>
<dbReference type="Proteomes" id="UP000027142">
    <property type="component" value="Chromosome"/>
</dbReference>
<feature type="binding site" evidence="8">
    <location>
        <position position="304"/>
    </location>
    <ligand>
        <name>GTP</name>
        <dbReference type="ChEBI" id="CHEBI:37565"/>
    </ligand>
</feature>
<dbReference type="OrthoDB" id="9807553at2"/>
<dbReference type="CDD" id="cd03108">
    <property type="entry name" value="AdSS"/>
    <property type="match status" value="1"/>
</dbReference>
<dbReference type="GO" id="GO:0046040">
    <property type="term" value="P:IMP metabolic process"/>
    <property type="evidence" value="ECO:0007669"/>
    <property type="project" value="TreeGrafter"/>
</dbReference>
<comment type="similarity">
    <text evidence="8 10">Belongs to the adenylosuccinate synthetase family.</text>
</comment>
<dbReference type="InterPro" id="IPR027417">
    <property type="entry name" value="P-loop_NTPase"/>
</dbReference>
<dbReference type="GO" id="GO:0005525">
    <property type="term" value="F:GTP binding"/>
    <property type="evidence" value="ECO:0007669"/>
    <property type="project" value="UniProtKB-UniRule"/>
</dbReference>
<dbReference type="PROSITE" id="PS01266">
    <property type="entry name" value="ADENYLOSUCCIN_SYN_1"/>
    <property type="match status" value="1"/>
</dbReference>
<feature type="binding site" evidence="8">
    <location>
        <begin position="298"/>
        <end position="304"/>
    </location>
    <ligand>
        <name>substrate</name>
    </ligand>
</feature>
<dbReference type="PANTHER" id="PTHR11846">
    <property type="entry name" value="ADENYLOSUCCINATE SYNTHETASE"/>
    <property type="match status" value="1"/>
</dbReference>
<feature type="binding site" description="in other chain" evidence="8">
    <location>
        <position position="128"/>
    </location>
    <ligand>
        <name>IMP</name>
        <dbReference type="ChEBI" id="CHEBI:58053"/>
        <note>ligand shared between dimeric partners</note>
    </ligand>
</feature>
<dbReference type="Gene3D" id="3.90.170.10">
    <property type="entry name" value="Adenylosuccinate Synthetase, subunit A, domain 3"/>
    <property type="match status" value="1"/>
</dbReference>
<dbReference type="InterPro" id="IPR001114">
    <property type="entry name" value="Adenylosuccinate_synthetase"/>
</dbReference>
<dbReference type="FunFam" id="1.10.300.10:FF:000001">
    <property type="entry name" value="Adenylosuccinate synthetase"/>
    <property type="match status" value="1"/>
</dbReference>
<comment type="pathway">
    <text evidence="8 10">Purine metabolism; AMP biosynthesis via de novo pathway; AMP from IMP: step 1/2.</text>
</comment>
<dbReference type="Pfam" id="PF00709">
    <property type="entry name" value="Adenylsucc_synt"/>
    <property type="match status" value="1"/>
</dbReference>
<name>A0A060LZ40_9BACI</name>
<dbReference type="HAMAP" id="MF_00011">
    <property type="entry name" value="Adenylosucc_synth"/>
    <property type="match status" value="1"/>
</dbReference>
<evidence type="ECO:0000256" key="7">
    <source>
        <dbReference type="ARBA" id="ARBA00023134"/>
    </source>
</evidence>
<evidence type="ECO:0000256" key="1">
    <source>
        <dbReference type="ARBA" id="ARBA00011738"/>
    </source>
</evidence>
<keyword evidence="8" id="KW-0963">Cytoplasm</keyword>
<evidence type="ECO:0000256" key="3">
    <source>
        <dbReference type="ARBA" id="ARBA00022723"/>
    </source>
</evidence>
<dbReference type="InterPro" id="IPR042110">
    <property type="entry name" value="Adenylosuccinate_synth_dom2"/>
</dbReference>